<evidence type="ECO:0000256" key="9">
    <source>
        <dbReference type="PIRSR" id="PIRSR600101-1"/>
    </source>
</evidence>
<feature type="compositionally biased region" description="Basic and acidic residues" evidence="12">
    <location>
        <begin position="123"/>
        <end position="136"/>
    </location>
</feature>
<comment type="PTM">
    <text evidence="11">Cleaved by autocatalysis into a large and a small subunit.</text>
</comment>
<comment type="catalytic activity">
    <reaction evidence="8 11">
        <text>an N-terminal (5-L-glutamyl)-[peptide] + an alpha-amino acid = 5-L-glutamyl amino acid + an N-terminal L-alpha-aminoacyl-[peptide]</text>
        <dbReference type="Rhea" id="RHEA:23904"/>
        <dbReference type="Rhea" id="RHEA-COMP:9780"/>
        <dbReference type="Rhea" id="RHEA-COMP:9795"/>
        <dbReference type="ChEBI" id="CHEBI:77644"/>
        <dbReference type="ChEBI" id="CHEBI:78597"/>
        <dbReference type="ChEBI" id="CHEBI:78599"/>
        <dbReference type="ChEBI" id="CHEBI:78608"/>
        <dbReference type="EC" id="2.3.2.2"/>
    </reaction>
</comment>
<dbReference type="InterPro" id="IPR000101">
    <property type="entry name" value="GGT_peptidase"/>
</dbReference>
<dbReference type="PRINTS" id="PR01210">
    <property type="entry name" value="GGTRANSPTASE"/>
</dbReference>
<dbReference type="NCBIfam" id="TIGR00066">
    <property type="entry name" value="g_glut_trans"/>
    <property type="match status" value="1"/>
</dbReference>
<dbReference type="Gene3D" id="3.60.20.40">
    <property type="match status" value="1"/>
</dbReference>
<sequence length="621" mass="65328">MAVLVGLEKSVSRRTTAAAVLLATAAALTACSHEAPADGGAPAGATPPSKHAVAIGRGGAVSSVNPYASKVGLDILRHGGNAVDAAVGTAAALGVVEPYSAGIGGGGYLVRYDARTHRVDTVDGRETAPSRMRADSFTDPGTGEPMDPSEAMDSGLSVGVPGTVKTWQEALKRWGTLSFAKAVEPSAALADKGFVVNEEFRAQTEMNEKRFRAVDPTRELFLPGGRLPAVGSTFRNPDLARTYRLLAQQGPDTLYTGRLARDIVHTVQHPPAAEGHEGTVTPGLMRLGDLDSYTAPTRRPVHSTYHGLDLYGMGPSTSGGIAVGEALNILKRFSVSNGDKAQALHHYLEASRIAFADRNRWVGDPSTVHVPSDKMLSRFFAKDRACLINPHRALNSPLAPGDPNHSDHACSAGKGARQPHEGTSTTHLVTSDRWGNVVSYTLTIEQTGGSAITVPDRGFLLNNELTDFDFVPVSPGTYDPNLPGPGKRPRSSMSPTIILKNGKPCLTVGSPGGATIITTVLQTLVNRLDLGMSLPQAIAAPRASQRNAAQTEAEPDFLALPERKALERLGHSFVPAPRTFTPRPEIGAATGIEFRPDGTVLAAAEPVRRGGGSAMVVDPVH</sequence>
<dbReference type="Proteomes" id="UP000641932">
    <property type="component" value="Unassembled WGS sequence"/>
</dbReference>
<dbReference type="GO" id="GO:0036374">
    <property type="term" value="F:glutathione hydrolase activity"/>
    <property type="evidence" value="ECO:0007669"/>
    <property type="project" value="UniProtKB-UniRule"/>
</dbReference>
<dbReference type="PANTHER" id="PTHR43199:SF1">
    <property type="entry name" value="GLUTATHIONE HYDROLASE PROENZYME"/>
    <property type="match status" value="1"/>
</dbReference>
<dbReference type="EC" id="2.3.2.2" evidence="11"/>
<evidence type="ECO:0000256" key="6">
    <source>
        <dbReference type="ARBA" id="ARBA00023145"/>
    </source>
</evidence>
<keyword evidence="6 11" id="KW-0865">Zymogen</keyword>
<feature type="binding site" evidence="10">
    <location>
        <position position="467"/>
    </location>
    <ligand>
        <name>L-glutamate</name>
        <dbReference type="ChEBI" id="CHEBI:29985"/>
    </ligand>
</feature>
<evidence type="ECO:0000313" key="14">
    <source>
        <dbReference type="Proteomes" id="UP000641932"/>
    </source>
</evidence>
<keyword evidence="11" id="KW-0317">Glutathione biosynthesis</keyword>
<accession>A0A917ZPA4</accession>
<protein>
    <recommendedName>
        <fullName evidence="11">Glutathione hydrolase proenzyme</fullName>
        <ecNumber evidence="11">2.3.2.2</ecNumber>
        <ecNumber evidence="11">3.4.19.13</ecNumber>
    </recommendedName>
    <component>
        <recommendedName>
            <fullName evidence="11">Glutathione hydrolase large chain</fullName>
        </recommendedName>
    </component>
    <component>
        <recommendedName>
            <fullName evidence="11">Glutathione hydrolase small chain</fullName>
        </recommendedName>
    </component>
</protein>
<feature type="binding site" evidence="10">
    <location>
        <begin position="491"/>
        <end position="492"/>
    </location>
    <ligand>
        <name>L-glutamate</name>
        <dbReference type="ChEBI" id="CHEBI:29985"/>
    </ligand>
</feature>
<dbReference type="AlphaFoldDB" id="A0A917ZPA4"/>
<dbReference type="GO" id="GO:0103068">
    <property type="term" value="F:leukotriene C4 gamma-glutamyl transferase activity"/>
    <property type="evidence" value="ECO:0007669"/>
    <property type="project" value="UniProtKB-EC"/>
</dbReference>
<comment type="similarity">
    <text evidence="3 11">Belongs to the gamma-glutamyltransferase family.</text>
</comment>
<evidence type="ECO:0000256" key="10">
    <source>
        <dbReference type="PIRSR" id="PIRSR600101-2"/>
    </source>
</evidence>
<dbReference type="InterPro" id="IPR051792">
    <property type="entry name" value="GGT_bact"/>
</dbReference>
<evidence type="ECO:0000256" key="3">
    <source>
        <dbReference type="ARBA" id="ARBA00009381"/>
    </source>
</evidence>
<dbReference type="Pfam" id="PF01019">
    <property type="entry name" value="G_glu_transpept"/>
    <property type="match status" value="1"/>
</dbReference>
<keyword evidence="5 11" id="KW-0378">Hydrolase</keyword>
<keyword evidence="14" id="KW-1185">Reference proteome</keyword>
<proteinExistence type="inferred from homology"/>
<comment type="pathway">
    <text evidence="11">Sulfur metabolism; glutathione metabolism.</text>
</comment>
<evidence type="ECO:0000256" key="12">
    <source>
        <dbReference type="SAM" id="MobiDB-lite"/>
    </source>
</evidence>
<feature type="binding site" evidence="10">
    <location>
        <position position="513"/>
    </location>
    <ligand>
        <name>L-glutamate</name>
        <dbReference type="ChEBI" id="CHEBI:29985"/>
    </ligand>
</feature>
<evidence type="ECO:0000256" key="8">
    <source>
        <dbReference type="ARBA" id="ARBA00047417"/>
    </source>
</evidence>
<feature type="binding site" evidence="10">
    <location>
        <position position="125"/>
    </location>
    <ligand>
        <name>L-glutamate</name>
        <dbReference type="ChEBI" id="CHEBI:29985"/>
    </ligand>
</feature>
<evidence type="ECO:0000256" key="4">
    <source>
        <dbReference type="ARBA" id="ARBA00022679"/>
    </source>
</evidence>
<feature type="region of interest" description="Disordered" evidence="12">
    <location>
        <begin position="123"/>
        <end position="157"/>
    </location>
</feature>
<evidence type="ECO:0000256" key="11">
    <source>
        <dbReference type="RuleBase" id="RU368036"/>
    </source>
</evidence>
<comment type="caution">
    <text evidence="13">The sequence shown here is derived from an EMBL/GenBank/DDBJ whole genome shotgun (WGS) entry which is preliminary data.</text>
</comment>
<evidence type="ECO:0000256" key="2">
    <source>
        <dbReference type="ARBA" id="ARBA00001089"/>
    </source>
</evidence>
<reference evidence="13" key="1">
    <citation type="journal article" date="2014" name="Int. J. Syst. Evol. Microbiol.">
        <title>Complete genome sequence of Corynebacterium casei LMG S-19264T (=DSM 44701T), isolated from a smear-ripened cheese.</title>
        <authorList>
            <consortium name="US DOE Joint Genome Institute (JGI-PGF)"/>
            <person name="Walter F."/>
            <person name="Albersmeier A."/>
            <person name="Kalinowski J."/>
            <person name="Ruckert C."/>
        </authorList>
    </citation>
    <scope>NUCLEOTIDE SEQUENCE</scope>
    <source>
        <strain evidence="13">CGMCC 4.7201</strain>
    </source>
</reference>
<reference evidence="13" key="2">
    <citation type="submission" date="2020-09" db="EMBL/GenBank/DDBJ databases">
        <authorList>
            <person name="Sun Q."/>
            <person name="Zhou Y."/>
        </authorList>
    </citation>
    <scope>NUCLEOTIDE SEQUENCE</scope>
    <source>
        <strain evidence="13">CGMCC 4.7201</strain>
    </source>
</reference>
<evidence type="ECO:0000256" key="5">
    <source>
        <dbReference type="ARBA" id="ARBA00022801"/>
    </source>
</evidence>
<comment type="catalytic activity">
    <reaction evidence="1 11">
        <text>an S-substituted glutathione + H2O = an S-substituted L-cysteinylglycine + L-glutamate</text>
        <dbReference type="Rhea" id="RHEA:59468"/>
        <dbReference type="ChEBI" id="CHEBI:15377"/>
        <dbReference type="ChEBI" id="CHEBI:29985"/>
        <dbReference type="ChEBI" id="CHEBI:90779"/>
        <dbReference type="ChEBI" id="CHEBI:143103"/>
        <dbReference type="EC" id="3.4.19.13"/>
    </reaction>
</comment>
<dbReference type="EC" id="3.4.19.13" evidence="11"/>
<dbReference type="InterPro" id="IPR043138">
    <property type="entry name" value="GGT_lsub"/>
</dbReference>
<name>A0A917ZPA4_9ACTN</name>
<dbReference type="GO" id="GO:0006750">
    <property type="term" value="P:glutathione biosynthetic process"/>
    <property type="evidence" value="ECO:0007669"/>
    <property type="project" value="UniProtKB-KW"/>
</dbReference>
<evidence type="ECO:0000313" key="13">
    <source>
        <dbReference type="EMBL" id="GGO87865.1"/>
    </source>
</evidence>
<dbReference type="SUPFAM" id="SSF56235">
    <property type="entry name" value="N-terminal nucleophile aminohydrolases (Ntn hydrolases)"/>
    <property type="match status" value="1"/>
</dbReference>
<dbReference type="GO" id="GO:0006751">
    <property type="term" value="P:glutathione catabolic process"/>
    <property type="evidence" value="ECO:0007669"/>
    <property type="project" value="UniProtKB-UniRule"/>
</dbReference>
<dbReference type="InterPro" id="IPR043137">
    <property type="entry name" value="GGT_ssub_C"/>
</dbReference>
<dbReference type="PANTHER" id="PTHR43199">
    <property type="entry name" value="GLUTATHIONE HYDROLASE"/>
    <property type="match status" value="1"/>
</dbReference>
<dbReference type="InterPro" id="IPR029055">
    <property type="entry name" value="Ntn_hydrolases_N"/>
</dbReference>
<dbReference type="Gene3D" id="1.10.246.130">
    <property type="match status" value="1"/>
</dbReference>
<evidence type="ECO:0000256" key="1">
    <source>
        <dbReference type="ARBA" id="ARBA00001049"/>
    </source>
</evidence>
<feature type="active site" description="Nucleophile" evidence="9">
    <location>
        <position position="425"/>
    </location>
</feature>
<keyword evidence="7 11" id="KW-0012">Acyltransferase</keyword>
<gene>
    <name evidence="13" type="ORF">GCM10012280_27320</name>
</gene>
<organism evidence="13 14">
    <name type="scientific">Wenjunlia tyrosinilytica</name>
    <dbReference type="NCBI Taxonomy" id="1544741"/>
    <lineage>
        <taxon>Bacteria</taxon>
        <taxon>Bacillati</taxon>
        <taxon>Actinomycetota</taxon>
        <taxon>Actinomycetes</taxon>
        <taxon>Kitasatosporales</taxon>
        <taxon>Streptomycetaceae</taxon>
        <taxon>Wenjunlia</taxon>
    </lineage>
</organism>
<keyword evidence="4 11" id="KW-0808">Transferase</keyword>
<comment type="catalytic activity">
    <reaction evidence="2 11">
        <text>glutathione + H2O = L-cysteinylglycine + L-glutamate</text>
        <dbReference type="Rhea" id="RHEA:28807"/>
        <dbReference type="ChEBI" id="CHEBI:15377"/>
        <dbReference type="ChEBI" id="CHEBI:29985"/>
        <dbReference type="ChEBI" id="CHEBI:57925"/>
        <dbReference type="ChEBI" id="CHEBI:61694"/>
        <dbReference type="EC" id="3.4.19.13"/>
    </reaction>
</comment>
<evidence type="ECO:0000256" key="7">
    <source>
        <dbReference type="ARBA" id="ARBA00023315"/>
    </source>
</evidence>
<comment type="subunit">
    <text evidence="11">This enzyme consists of two polypeptide chains, which are synthesized in precursor form from a single polypeptide.</text>
</comment>
<dbReference type="EMBL" id="BMMS01000010">
    <property type="protein sequence ID" value="GGO87865.1"/>
    <property type="molecule type" value="Genomic_DNA"/>
</dbReference>
<feature type="region of interest" description="Disordered" evidence="12">
    <location>
        <begin position="397"/>
        <end position="428"/>
    </location>
</feature>